<dbReference type="OMA" id="DMDPLDM"/>
<dbReference type="Pfam" id="PF04859">
    <property type="entry name" value="DUF641"/>
    <property type="match status" value="1"/>
</dbReference>
<proteinExistence type="predicted"/>
<feature type="coiled-coil region" evidence="1">
    <location>
        <begin position="156"/>
        <end position="197"/>
    </location>
</feature>
<dbReference type="Pfam" id="PF24994">
    <property type="entry name" value="GIL1_IRKI_C"/>
    <property type="match status" value="1"/>
</dbReference>
<keyword evidence="1" id="KW-0175">Coiled coil</keyword>
<sequence length="487" mass="54950">MDIAKPASNITDIVHRFAKVCRLRSIGVFSDENPSSNSNNSLEDSSDATRTSEGNDKQKVHPQPMEDPKAIEALESLINTLFSNISSLKHAYIQLQAAHTPYDPEKVQEADLLVISELKSLSKLKQSFRETYKQKPISYTTDSHFLNEIQEQQSLLKTYEVMVKKFQTQIETKESEISELRQQLEDSNLRKAKLEKRLKQRGLSSQLSEVDGNGFLEAEEGNGFFAMELTPNLFSSWVESASRGAHDFSKPLINLMKASGWDLDAAATSIEPGVVYAKRAHKKYAFESYVCRRMFSGFKEESFSLESHPSLKASLSLDSNLSQELEGLSVSKEGFFHQFLAVRAMDPLDIVSLNPNCVFGKFCRSKYVNLVHPKMEASFFGNLDQRNYVLNGGHPRTPFYQAFLKLAKAVWLVHRLAFSFEPKVEIFQVKTGTEFSEVYMESVVKNLVADEEFRGRPKVGFSVMPGFKVGGSVIQCQVYLTDMKCAD</sequence>
<organism evidence="5 6">
    <name type="scientific">Amborella trichopoda</name>
    <dbReference type="NCBI Taxonomy" id="13333"/>
    <lineage>
        <taxon>Eukaryota</taxon>
        <taxon>Viridiplantae</taxon>
        <taxon>Streptophyta</taxon>
        <taxon>Embryophyta</taxon>
        <taxon>Tracheophyta</taxon>
        <taxon>Spermatophyta</taxon>
        <taxon>Magnoliopsida</taxon>
        <taxon>Amborellales</taxon>
        <taxon>Amborellaceae</taxon>
        <taxon>Amborella</taxon>
    </lineage>
</organism>
<dbReference type="OrthoDB" id="1915848at2759"/>
<keyword evidence="6" id="KW-1185">Reference proteome</keyword>
<dbReference type="KEGG" id="atr:18433569"/>
<dbReference type="GO" id="GO:0009639">
    <property type="term" value="P:response to red or far red light"/>
    <property type="evidence" value="ECO:0007669"/>
    <property type="project" value="InterPro"/>
</dbReference>
<dbReference type="InterPro" id="IPR006943">
    <property type="entry name" value="DUF641_pln"/>
</dbReference>
<accession>W1PCN2</accession>
<reference evidence="6" key="1">
    <citation type="journal article" date="2013" name="Science">
        <title>The Amborella genome and the evolution of flowering plants.</title>
        <authorList>
            <consortium name="Amborella Genome Project"/>
        </authorList>
    </citation>
    <scope>NUCLEOTIDE SEQUENCE [LARGE SCALE GENOMIC DNA]</scope>
</reference>
<dbReference type="InterPro" id="IPR040225">
    <property type="entry name" value="GIL1-like"/>
</dbReference>
<gene>
    <name evidence="5" type="ORF">AMTR_s00007p00217240</name>
</gene>
<dbReference type="eggNOG" id="ENOG502QUIT">
    <property type="taxonomic scope" value="Eukaryota"/>
</dbReference>
<protein>
    <submittedName>
        <fullName evidence="5">Uncharacterized protein</fullName>
    </submittedName>
</protein>
<evidence type="ECO:0000313" key="5">
    <source>
        <dbReference type="EMBL" id="ERN05391.1"/>
    </source>
</evidence>
<feature type="domain" description="DUF641" evidence="3">
    <location>
        <begin position="71"/>
        <end position="197"/>
    </location>
</feature>
<evidence type="ECO:0000256" key="1">
    <source>
        <dbReference type="SAM" id="Coils"/>
    </source>
</evidence>
<evidence type="ECO:0000259" key="4">
    <source>
        <dbReference type="Pfam" id="PF24994"/>
    </source>
</evidence>
<feature type="domain" description="GIL1/IRKI C-terminal" evidence="4">
    <location>
        <begin position="426"/>
        <end position="479"/>
    </location>
</feature>
<evidence type="ECO:0000259" key="3">
    <source>
        <dbReference type="Pfam" id="PF04859"/>
    </source>
</evidence>
<dbReference type="EMBL" id="KI394011">
    <property type="protein sequence ID" value="ERN05391.1"/>
    <property type="molecule type" value="Genomic_DNA"/>
</dbReference>
<evidence type="ECO:0000256" key="2">
    <source>
        <dbReference type="SAM" id="MobiDB-lite"/>
    </source>
</evidence>
<feature type="region of interest" description="Disordered" evidence="2">
    <location>
        <begin position="32"/>
        <end position="65"/>
    </location>
</feature>
<dbReference type="Proteomes" id="UP000017836">
    <property type="component" value="Unassembled WGS sequence"/>
</dbReference>
<feature type="compositionally biased region" description="Low complexity" evidence="2">
    <location>
        <begin position="32"/>
        <end position="43"/>
    </location>
</feature>
<feature type="compositionally biased region" description="Basic and acidic residues" evidence="2">
    <location>
        <begin position="53"/>
        <end position="65"/>
    </location>
</feature>
<dbReference type="PANTHER" id="PTHR31161">
    <property type="entry name" value="PROTEIN GRAVITROPIC IN THE LIGHT 1"/>
    <property type="match status" value="1"/>
</dbReference>
<dbReference type="HOGENOM" id="CLU_027301_0_1_1"/>
<dbReference type="InterPro" id="IPR056813">
    <property type="entry name" value="GIL1_IRKI_C"/>
</dbReference>
<dbReference type="Gramene" id="ERN05391">
    <property type="protein sequence ID" value="ERN05391"/>
    <property type="gene ID" value="AMTR_s00007p00217240"/>
</dbReference>
<name>W1PCN2_AMBTC</name>
<dbReference type="GO" id="GO:0009959">
    <property type="term" value="P:negative gravitropism"/>
    <property type="evidence" value="ECO:0007669"/>
    <property type="project" value="InterPro"/>
</dbReference>
<evidence type="ECO:0000313" key="6">
    <source>
        <dbReference type="Proteomes" id="UP000017836"/>
    </source>
</evidence>
<dbReference type="AlphaFoldDB" id="W1PCN2"/>